<evidence type="ECO:0000313" key="2">
    <source>
        <dbReference type="EMBL" id="KAJ3595811.1"/>
    </source>
</evidence>
<feature type="region of interest" description="Disordered" evidence="1">
    <location>
        <begin position="1"/>
        <end position="76"/>
    </location>
</feature>
<feature type="compositionally biased region" description="Basic and acidic residues" evidence="1">
    <location>
        <begin position="38"/>
        <end position="50"/>
    </location>
</feature>
<sequence length="76" mass="8201">MRRQSRAEQSRGVEEQRQAGEGIPLPMTIAPPSNSLIYREREAADGREGAGSRASSLGPEKTRRKASDGPGNHGDK</sequence>
<feature type="compositionally biased region" description="Basic and acidic residues" evidence="1">
    <location>
        <begin position="1"/>
        <end position="18"/>
    </location>
</feature>
<accession>A0A9Q0IG69</accession>
<proteinExistence type="predicted"/>
<dbReference type="AlphaFoldDB" id="A0A9Q0IG69"/>
<evidence type="ECO:0000256" key="1">
    <source>
        <dbReference type="SAM" id="MobiDB-lite"/>
    </source>
</evidence>
<reference evidence="2" key="1">
    <citation type="submission" date="2022-07" db="EMBL/GenBank/DDBJ databases">
        <title>Chromosome-level genome of Muraenolepis orangiensis.</title>
        <authorList>
            <person name="Kim J."/>
        </authorList>
    </citation>
    <scope>NUCLEOTIDE SEQUENCE</scope>
    <source>
        <strain evidence="2">KU_S4_2022</strain>
        <tissue evidence="2">Muscle</tissue>
    </source>
</reference>
<dbReference type="EMBL" id="JANIIK010000110">
    <property type="protein sequence ID" value="KAJ3595811.1"/>
    <property type="molecule type" value="Genomic_DNA"/>
</dbReference>
<name>A0A9Q0IG69_9TELE</name>
<keyword evidence="3" id="KW-1185">Reference proteome</keyword>
<organism evidence="2 3">
    <name type="scientific">Muraenolepis orangiensis</name>
    <name type="common">Patagonian moray cod</name>
    <dbReference type="NCBI Taxonomy" id="630683"/>
    <lineage>
        <taxon>Eukaryota</taxon>
        <taxon>Metazoa</taxon>
        <taxon>Chordata</taxon>
        <taxon>Craniata</taxon>
        <taxon>Vertebrata</taxon>
        <taxon>Euteleostomi</taxon>
        <taxon>Actinopterygii</taxon>
        <taxon>Neopterygii</taxon>
        <taxon>Teleostei</taxon>
        <taxon>Neoteleostei</taxon>
        <taxon>Acanthomorphata</taxon>
        <taxon>Zeiogadaria</taxon>
        <taxon>Gadariae</taxon>
        <taxon>Gadiformes</taxon>
        <taxon>Muraenolepidoidei</taxon>
        <taxon>Muraenolepididae</taxon>
        <taxon>Muraenolepis</taxon>
    </lineage>
</organism>
<gene>
    <name evidence="2" type="ORF">NHX12_002225</name>
</gene>
<evidence type="ECO:0000313" key="3">
    <source>
        <dbReference type="Proteomes" id="UP001148018"/>
    </source>
</evidence>
<dbReference type="Proteomes" id="UP001148018">
    <property type="component" value="Unassembled WGS sequence"/>
</dbReference>
<comment type="caution">
    <text evidence="2">The sequence shown here is derived from an EMBL/GenBank/DDBJ whole genome shotgun (WGS) entry which is preliminary data.</text>
</comment>
<protein>
    <submittedName>
        <fullName evidence="2">Uncharacterized protein</fullName>
    </submittedName>
</protein>